<dbReference type="Gene3D" id="3.90.76.10">
    <property type="entry name" value="Dipeptide-binding Protein, Domain 1"/>
    <property type="match status" value="1"/>
</dbReference>
<evidence type="ECO:0000313" key="8">
    <source>
        <dbReference type="Proteomes" id="UP000746471"/>
    </source>
</evidence>
<dbReference type="Proteomes" id="UP000746471">
    <property type="component" value="Unassembled WGS sequence"/>
</dbReference>
<dbReference type="RefSeq" id="WP_213237361.1">
    <property type="nucleotide sequence ID" value="NZ_JAHBCL010000021.1"/>
</dbReference>
<protein>
    <submittedName>
        <fullName evidence="7">ABC transporter substrate-binding protein</fullName>
    </submittedName>
</protein>
<dbReference type="SUPFAM" id="SSF53850">
    <property type="entry name" value="Periplasmic binding protein-like II"/>
    <property type="match status" value="1"/>
</dbReference>
<dbReference type="PIRSF" id="PIRSF002741">
    <property type="entry name" value="MppA"/>
    <property type="match status" value="1"/>
</dbReference>
<accession>A0ABS5PQR9</accession>
<evidence type="ECO:0000256" key="1">
    <source>
        <dbReference type="ARBA" id="ARBA00004193"/>
    </source>
</evidence>
<evidence type="ECO:0000256" key="3">
    <source>
        <dbReference type="ARBA" id="ARBA00022448"/>
    </source>
</evidence>
<dbReference type="InterPro" id="IPR023765">
    <property type="entry name" value="SBP_5_CS"/>
</dbReference>
<keyword evidence="4 5" id="KW-0732">Signal</keyword>
<dbReference type="PROSITE" id="PS51257">
    <property type="entry name" value="PROKAR_LIPOPROTEIN"/>
    <property type="match status" value="1"/>
</dbReference>
<name>A0ABS5PQR9_9FIRM</name>
<evidence type="ECO:0000256" key="4">
    <source>
        <dbReference type="ARBA" id="ARBA00022729"/>
    </source>
</evidence>
<dbReference type="PANTHER" id="PTHR30290:SF9">
    <property type="entry name" value="OLIGOPEPTIDE-BINDING PROTEIN APPA"/>
    <property type="match status" value="1"/>
</dbReference>
<dbReference type="InterPro" id="IPR039424">
    <property type="entry name" value="SBP_5"/>
</dbReference>
<feature type="chain" id="PRO_5047527090" evidence="5">
    <location>
        <begin position="21"/>
        <end position="568"/>
    </location>
</feature>
<organism evidence="7 8">
    <name type="scientific">Fusibacter paucivorans</name>
    <dbReference type="NCBI Taxonomy" id="76009"/>
    <lineage>
        <taxon>Bacteria</taxon>
        <taxon>Bacillati</taxon>
        <taxon>Bacillota</taxon>
        <taxon>Clostridia</taxon>
        <taxon>Eubacteriales</taxon>
        <taxon>Eubacteriales Family XII. Incertae Sedis</taxon>
        <taxon>Fusibacter</taxon>
    </lineage>
</organism>
<dbReference type="InterPro" id="IPR000914">
    <property type="entry name" value="SBP_5_dom"/>
</dbReference>
<evidence type="ECO:0000259" key="6">
    <source>
        <dbReference type="Pfam" id="PF00496"/>
    </source>
</evidence>
<evidence type="ECO:0000313" key="7">
    <source>
        <dbReference type="EMBL" id="MBS7527499.1"/>
    </source>
</evidence>
<evidence type="ECO:0000256" key="5">
    <source>
        <dbReference type="SAM" id="SignalP"/>
    </source>
</evidence>
<dbReference type="PROSITE" id="PS01040">
    <property type="entry name" value="SBP_BACTERIAL_5"/>
    <property type="match status" value="1"/>
</dbReference>
<comment type="subcellular location">
    <subcellularLocation>
        <location evidence="1">Cell membrane</location>
        <topology evidence="1">Lipid-anchor</topology>
    </subcellularLocation>
</comment>
<keyword evidence="3" id="KW-0813">Transport</keyword>
<feature type="signal peptide" evidence="5">
    <location>
        <begin position="1"/>
        <end position="20"/>
    </location>
</feature>
<dbReference type="CDD" id="cd08512">
    <property type="entry name" value="PBP2_NikA_DppA_OppA_like_7"/>
    <property type="match status" value="1"/>
</dbReference>
<dbReference type="PANTHER" id="PTHR30290">
    <property type="entry name" value="PERIPLASMIC BINDING COMPONENT OF ABC TRANSPORTER"/>
    <property type="match status" value="1"/>
</dbReference>
<dbReference type="EMBL" id="JAHBCL010000021">
    <property type="protein sequence ID" value="MBS7527499.1"/>
    <property type="molecule type" value="Genomic_DNA"/>
</dbReference>
<feature type="domain" description="Solute-binding protein family 5" evidence="6">
    <location>
        <begin position="95"/>
        <end position="466"/>
    </location>
</feature>
<gene>
    <name evidence="7" type="ORF">KHM83_12510</name>
</gene>
<comment type="caution">
    <text evidence="7">The sequence shown here is derived from an EMBL/GenBank/DDBJ whole genome shotgun (WGS) entry which is preliminary data.</text>
</comment>
<keyword evidence="8" id="KW-1185">Reference proteome</keyword>
<dbReference type="Gene3D" id="3.40.190.10">
    <property type="entry name" value="Periplasmic binding protein-like II"/>
    <property type="match status" value="1"/>
</dbReference>
<comment type="similarity">
    <text evidence="2">Belongs to the bacterial solute-binding protein 5 family.</text>
</comment>
<proteinExistence type="inferred from homology"/>
<dbReference type="InterPro" id="IPR030678">
    <property type="entry name" value="Peptide/Ni-bd"/>
</dbReference>
<dbReference type="Gene3D" id="3.10.105.10">
    <property type="entry name" value="Dipeptide-binding Protein, Domain 3"/>
    <property type="match status" value="1"/>
</dbReference>
<reference evidence="7 8" key="1">
    <citation type="submission" date="2021-05" db="EMBL/GenBank/DDBJ databases">
        <title>Fusibacter ferrireducens sp. nov., an anaerobic, sulfur- and Fe-reducing bacterium isolated from the mangrove sediment.</title>
        <authorList>
            <person name="Qiu D."/>
        </authorList>
    </citation>
    <scope>NUCLEOTIDE SEQUENCE [LARGE SCALE GENOMIC DNA]</scope>
    <source>
        <strain evidence="7 8">DSM 12116</strain>
    </source>
</reference>
<evidence type="ECO:0000256" key="2">
    <source>
        <dbReference type="ARBA" id="ARBA00005695"/>
    </source>
</evidence>
<sequence length="568" mass="62521">MMFRKFNVLAIVLAMMIAMTGCGGSSSNTSQNSDASASNNASSDAGNTGAAAAKIIRRSVSGTPKVDPAVGSDGGSTLAMVNLYDSLVYPVADGTVEPSLAESWEVSDDNLTYTFKVREGVKFHNGDTMTANDVAFSMNRLLKIGEGPAYLFEGYVESAEAADDSTVVFHMVQPFGPFIETLTKLYIVNEAQIMDNLVADGPYGEFGDYAKEYMLTHDAGTGAYMLVDIQQQGYVLADRFEDYWRGWDNTDAPDQIKFIDNVEASSVRTMIGNRELEITDEWQSTENINAMNKIEGVEVAVMSTGMTQNMMYNTKLAPTDDANFRKALNCLFDYQMISDKILIDSPVSVGPVSANTPGASTDLMQYTYDIEKAKDYLSKSKYANNLADYPVELFVNSDVADHEKIALAFQAAAQQAGITVDITKGPWLAIQERVATVESTPNMLCISVAPHYMEAGSMLATRYHSNSVGTWEQAEWLQSDEIDGLIEDALATTDRAARFEQYDVIQKKLVDIAPTAWLVDLSERHIYQSAYVYWPVAESAKEGTIITLPLGYTEDYRLFKVFPDQIPQ</sequence>
<dbReference type="Pfam" id="PF00496">
    <property type="entry name" value="SBP_bac_5"/>
    <property type="match status" value="1"/>
</dbReference>